<protein>
    <submittedName>
        <fullName evidence="1">Uncharacterized protein</fullName>
    </submittedName>
</protein>
<reference evidence="1 2" key="1">
    <citation type="submission" date="2018-12" db="EMBL/GenBank/DDBJ databases">
        <authorList>
            <person name="Li S."/>
            <person name="Yang R."/>
            <person name="Chen G."/>
            <person name="Zou L."/>
            <person name="Zhang C."/>
            <person name="Chen Y."/>
            <person name="Liu Z."/>
            <person name="Li Y."/>
            <person name="Yan Y."/>
            <person name="Huang M."/>
            <person name="Chen T."/>
        </authorList>
    </citation>
    <scope>NUCLEOTIDE SEQUENCE [LARGE SCALE GENOMIC DNA]</scope>
    <source>
        <strain evidence="1 2">1257</strain>
    </source>
</reference>
<evidence type="ECO:0000313" key="2">
    <source>
        <dbReference type="Proteomes" id="UP000268230"/>
    </source>
</evidence>
<evidence type="ECO:0000313" key="1">
    <source>
        <dbReference type="EMBL" id="AZL69689.1"/>
    </source>
</evidence>
<gene>
    <name evidence="1" type="ORF">EJA05_19065</name>
</gene>
<dbReference type="OrthoDB" id="7003488at2"/>
<proteinExistence type="predicted"/>
<dbReference type="Proteomes" id="UP000268230">
    <property type="component" value="Chromosome"/>
</dbReference>
<sequence length="1513" mass="169067">MNLHQRLIALSDLDCAVARRFQDRPVLTEVAGRLLAEQWRQRRLGDSHDPLSLYLISRPPPGARAWIRPLSTLLIERFCRRVTLNLTEGEDFISTHAEDNPDWAVAIDLHAVELLINDCGPFMLDRYREELLAYWSRFDITGQTPWQWYTEHLRQQFINALDAGKRASRLRPQVIDLANRLLVIPETAVTPTASPSVSLLSSDLSASGKIDRDLGSALLIEHSSDTAGTSVTLLFTLVGKLLVFPSRQVMINILERLWPVTPTPAPHVLRILPQTEEPFAAQALGLLRQQLDVVQAVANNYHTQGLALALGRNTDHLTSMVELCNRAERTQRQRLTEQLPDWLRHAPYTAQALYARNLVDVAQSYEDANGQFWLDGIVSAEAFANQQLRARLAVDHPGESLAPEEVLVLNYQITTSSTAIGDTAFTSGEIHTVTFSLAELAIGNLVLLKPGKVALASSTGQPLPAWLNEGYVKTLVSELDIGASYPRLLRTKLLDDPEQRHARERLLDAQLRSQLPAQAMELHLRGEGISEASALRIAQIFTRTPDDRTHWVMRPLGLLRRADAEPDHPLNTWLIEAANPTSGVCLLYRPQHEQPLLEYDDRLALLVAIGTPGALQDDLLQRLPAPDRKVYAHGGFQEPHLFHPLDDSFAVPFGTPAPVTLSTEPAVDDIGKAIYQASIEETIQHFQAHAVTTHEATWKSRITFGWLLFNSVLPFAGRLAGRLAWLAQIEIALAQVIDTDDSLSPTEHRIAWVNLLLNLALLLLSSSPAQLQLEEGAEDHLAPPPLPSPLPPALPQVETTVPDSELDFSWAQPAGKLSQAQRQALNALSSRTLPQSLGEPIPHGALAGLHLHDNNLYVLLEGKAYSVLLDEPSGQPRIVGDSPEQLPGPWLRRDEANRWGIDLRLRLRGGMPMTSRIARLREANRQALVELDRTLAQDLEQGLEQLRRMRIDASSFNDDMPEDDLRKHLHTCQAASLHWKAYLERLNQRNALEVRDGFKLERANALTQRAFSEQMIYATLHQLYTPKRTQLMRFISENETRMSPADLVIYSRRLAEISPLLDELVINADAMHDIHAQLKKLTNRGQDRIQAMFDSLERGWPSAERPITCRYIRLENHFNRLFAFHPLKSSEPRNGGFWLKLANDNISLVIAQRRQLAALAKPSDELATRLLKSAKEWLAQADRQLGNFKTLSTDTASTALLAPIEQDLAYIQATVSSELAEYPDYPPTTTLSRLREQTPGLIETEEHGVLLGVPRAGDETTVDIEAPGPEGRTRTYRQDHGNWVEVPPAPVARARANDSLKRLLKGSQALMDNARATLHHLQGSPSERYLPVEIHDELMLHGQRLTERADAIERRLTADNASDEASGGQDAARVGKALSDLAMILESQAKALRIQAALSQKPRMGELQNLIDNHEVTVHALGARTRLAKVKGRPADYLDEYVIRHQGRDLWYAHFHYPAQDTAKPQFLAGHLKTADQRHLKGQTAVDVATGRPVEVYRSPITLAAATRFFFSL</sequence>
<name>A0A3Q8TW42_9PSED</name>
<dbReference type="KEGG" id="pory:EJA05_19065"/>
<dbReference type="EMBL" id="CP034338">
    <property type="protein sequence ID" value="AZL69689.1"/>
    <property type="molecule type" value="Genomic_DNA"/>
</dbReference>
<organism evidence="1 2">
    <name type="scientific">Pseudomonas entomophila</name>
    <dbReference type="NCBI Taxonomy" id="312306"/>
    <lineage>
        <taxon>Bacteria</taxon>
        <taxon>Pseudomonadati</taxon>
        <taxon>Pseudomonadota</taxon>
        <taxon>Gammaproteobacteria</taxon>
        <taxon>Pseudomonadales</taxon>
        <taxon>Pseudomonadaceae</taxon>
        <taxon>Pseudomonas</taxon>
    </lineage>
</organism>
<accession>A0A3Q8TW42</accession>